<proteinExistence type="predicted"/>
<organism evidence="2 4">
    <name type="scientific">Streptomyces nigrescens</name>
    <dbReference type="NCBI Taxonomy" id="1920"/>
    <lineage>
        <taxon>Bacteria</taxon>
        <taxon>Bacillati</taxon>
        <taxon>Actinomycetota</taxon>
        <taxon>Actinomycetes</taxon>
        <taxon>Kitasatosporales</taxon>
        <taxon>Streptomycetaceae</taxon>
        <taxon>Streptomyces</taxon>
    </lineage>
</organism>
<evidence type="ECO:0000313" key="5">
    <source>
        <dbReference type="Proteomes" id="UP001210609"/>
    </source>
</evidence>
<evidence type="ECO:0000313" key="3">
    <source>
        <dbReference type="EMBL" id="WAT94892.1"/>
    </source>
</evidence>
<reference evidence="2 4" key="1">
    <citation type="submission" date="2019-12" db="EMBL/GenBank/DDBJ databases">
        <title>Whole genome shotgun sequence of Streptomyces libani subsp. libani NBRC 13452.</title>
        <authorList>
            <person name="Ichikawa N."/>
            <person name="Kimura A."/>
            <person name="Kitahashi Y."/>
            <person name="Komaki H."/>
            <person name="Tamura T."/>
        </authorList>
    </citation>
    <scope>NUCLEOTIDE SEQUENCE [LARGE SCALE GENOMIC DNA]</scope>
    <source>
        <strain evidence="2 4">NBRC 13452</strain>
    </source>
</reference>
<dbReference type="EMBL" id="CP114202">
    <property type="protein sequence ID" value="WAT94892.1"/>
    <property type="molecule type" value="Genomic_DNA"/>
</dbReference>
<feature type="region of interest" description="Disordered" evidence="1">
    <location>
        <begin position="1"/>
        <end position="44"/>
    </location>
</feature>
<sequence>MATPDQPRDRHARSHPGFKPTTAPSDTRPYRRASEGGGSEMRTHTLDAQQTWQQIGWHGQTGAFYALDEKPSKHEPGSWSPLWLLIDNEPPILPNEA</sequence>
<dbReference type="EMBL" id="BLIP01000001">
    <property type="protein sequence ID" value="GFE20039.1"/>
    <property type="molecule type" value="Genomic_DNA"/>
</dbReference>
<gene>
    <name evidence="2" type="ORF">Sliba_04920</name>
    <name evidence="3" type="ORF">STRLI_000564</name>
</gene>
<protein>
    <submittedName>
        <fullName evidence="2">Uncharacterized protein</fullName>
    </submittedName>
</protein>
<dbReference type="RefSeq" id="WP_159484039.1">
    <property type="nucleotide sequence ID" value="NZ_BLIP01000001.1"/>
</dbReference>
<name>A0A640T8H1_STRNI</name>
<keyword evidence="5" id="KW-1185">Reference proteome</keyword>
<evidence type="ECO:0000256" key="1">
    <source>
        <dbReference type="SAM" id="MobiDB-lite"/>
    </source>
</evidence>
<accession>A0A640T8H1</accession>
<evidence type="ECO:0000313" key="4">
    <source>
        <dbReference type="Proteomes" id="UP000429552"/>
    </source>
</evidence>
<dbReference type="AlphaFoldDB" id="A0A640T8H1"/>
<evidence type="ECO:0000313" key="2">
    <source>
        <dbReference type="EMBL" id="GFE20039.1"/>
    </source>
</evidence>
<dbReference type="Proteomes" id="UP000429552">
    <property type="component" value="Unassembled WGS sequence"/>
</dbReference>
<reference evidence="3 5" key="2">
    <citation type="submission" date="2022-12" db="EMBL/GenBank/DDBJ databases">
        <authorList>
            <person name="Ruckert C."/>
            <person name="Busche T."/>
            <person name="Kalinowski J."/>
            <person name="Wittmann C."/>
        </authorList>
    </citation>
    <scope>NUCLEOTIDE SEQUENCE [LARGE SCALE GENOMIC DNA]</scope>
    <source>
        <strain evidence="3 5">DSM 40555</strain>
    </source>
</reference>
<dbReference type="Proteomes" id="UP001210609">
    <property type="component" value="Chromosome"/>
</dbReference>